<feature type="transmembrane region" description="Helical" evidence="2">
    <location>
        <begin position="247"/>
        <end position="267"/>
    </location>
</feature>
<protein>
    <submittedName>
        <fullName evidence="3">DUF3667 domain-containing protein</fullName>
    </submittedName>
</protein>
<keyword evidence="2" id="KW-0812">Transmembrane</keyword>
<dbReference type="InterPro" id="IPR022134">
    <property type="entry name" value="DUF3667"/>
</dbReference>
<proteinExistence type="predicted"/>
<keyword evidence="2" id="KW-0472">Membrane</keyword>
<accession>A0A6I2L2H3</accession>
<dbReference type="EMBL" id="WKJK01000011">
    <property type="protein sequence ID" value="MRW92348.1"/>
    <property type="molecule type" value="Genomic_DNA"/>
</dbReference>
<sequence length="362" mass="39969">MSTAAAPENCANCETPLGGHYCSNCGQEAVLHHASTREFLHEFVGHYVALEGKLWGSLARLMFRPGLLTNEYIRGRRVRFVQPLRLYLSFSLLFFALLKFGGHSPQVDDEDKDDKIALVEQTAKQAKELGKLVPKPAPADTAGEAAAEAAIADMERDQNAAARESIKAAKAAAREVAQQAARPASAKPDSVAEPGAKDDDKHKMARDDVDQWLADRGWESLRHKWNALQDLPAEQQKEALQAGFYHYAPYAIFCLMPFFALYLKVLYLGSGRRFGEHVLFALHTNAFAFLMFSLMLVIPVGLVRFALWCWLLGYLPWAMRRVYHSGRAGTIARWAVLMFFYSISIGIALGVAGAIGAATAGH</sequence>
<evidence type="ECO:0000256" key="1">
    <source>
        <dbReference type="SAM" id="MobiDB-lite"/>
    </source>
</evidence>
<feature type="region of interest" description="Disordered" evidence="1">
    <location>
        <begin position="177"/>
        <end position="204"/>
    </location>
</feature>
<dbReference type="RefSeq" id="WP_154379661.1">
    <property type="nucleotide sequence ID" value="NZ_WKJK01000011.1"/>
</dbReference>
<name>A0A6I2L2H3_9BURK</name>
<evidence type="ECO:0000313" key="3">
    <source>
        <dbReference type="EMBL" id="MRW92348.1"/>
    </source>
</evidence>
<keyword evidence="4" id="KW-1185">Reference proteome</keyword>
<evidence type="ECO:0000313" key="4">
    <source>
        <dbReference type="Proteomes" id="UP000433309"/>
    </source>
</evidence>
<evidence type="ECO:0000256" key="2">
    <source>
        <dbReference type="SAM" id="Phobius"/>
    </source>
</evidence>
<dbReference type="AlphaFoldDB" id="A0A6I2L2H3"/>
<feature type="compositionally biased region" description="Basic and acidic residues" evidence="1">
    <location>
        <begin position="195"/>
        <end position="204"/>
    </location>
</feature>
<organism evidence="3 4">
    <name type="scientific">Duganella guangzhouensis</name>
    <dbReference type="NCBI Taxonomy" id="2666084"/>
    <lineage>
        <taxon>Bacteria</taxon>
        <taxon>Pseudomonadati</taxon>
        <taxon>Pseudomonadota</taxon>
        <taxon>Betaproteobacteria</taxon>
        <taxon>Burkholderiales</taxon>
        <taxon>Oxalobacteraceae</taxon>
        <taxon>Telluria group</taxon>
        <taxon>Duganella</taxon>
    </lineage>
</organism>
<reference evidence="3 4" key="1">
    <citation type="submission" date="2019-11" db="EMBL/GenBank/DDBJ databases">
        <title>Novel species isolated from a subtropical stream in China.</title>
        <authorList>
            <person name="Lu H."/>
        </authorList>
    </citation>
    <scope>NUCLEOTIDE SEQUENCE [LARGE SCALE GENOMIC DNA]</scope>
    <source>
        <strain evidence="3 4">FT80W</strain>
    </source>
</reference>
<feature type="compositionally biased region" description="Low complexity" evidence="1">
    <location>
        <begin position="138"/>
        <end position="148"/>
    </location>
</feature>
<dbReference type="Pfam" id="PF12412">
    <property type="entry name" value="DUF3667"/>
    <property type="match status" value="1"/>
</dbReference>
<keyword evidence="2" id="KW-1133">Transmembrane helix</keyword>
<feature type="transmembrane region" description="Helical" evidence="2">
    <location>
        <begin position="335"/>
        <end position="358"/>
    </location>
</feature>
<dbReference type="Proteomes" id="UP000433309">
    <property type="component" value="Unassembled WGS sequence"/>
</dbReference>
<gene>
    <name evidence="3" type="ORF">GJ699_20335</name>
</gene>
<feature type="region of interest" description="Disordered" evidence="1">
    <location>
        <begin position="129"/>
        <end position="148"/>
    </location>
</feature>
<comment type="caution">
    <text evidence="3">The sequence shown here is derived from an EMBL/GenBank/DDBJ whole genome shotgun (WGS) entry which is preliminary data.</text>
</comment>